<feature type="transmembrane region" description="Helical" evidence="6">
    <location>
        <begin position="123"/>
        <end position="146"/>
    </location>
</feature>
<evidence type="ECO:0000259" key="7">
    <source>
        <dbReference type="Pfam" id="PF01490"/>
    </source>
</evidence>
<evidence type="ECO:0000256" key="1">
    <source>
        <dbReference type="ARBA" id="ARBA00004141"/>
    </source>
</evidence>
<evidence type="ECO:0000313" key="8">
    <source>
        <dbReference type="EMBL" id="KAG8466774.1"/>
    </source>
</evidence>
<organism evidence="8 9">
    <name type="scientific">Diacronema lutheri</name>
    <name type="common">Unicellular marine alga</name>
    <name type="synonym">Monochrysis lutheri</name>
    <dbReference type="NCBI Taxonomy" id="2081491"/>
    <lineage>
        <taxon>Eukaryota</taxon>
        <taxon>Haptista</taxon>
        <taxon>Haptophyta</taxon>
        <taxon>Pavlovophyceae</taxon>
        <taxon>Pavlovales</taxon>
        <taxon>Pavlovaceae</taxon>
        <taxon>Diacronema</taxon>
    </lineage>
</organism>
<gene>
    <name evidence="8" type="ORF">KFE25_008153</name>
</gene>
<dbReference type="OrthoDB" id="1684102at2759"/>
<dbReference type="PANTHER" id="PTHR22950">
    <property type="entry name" value="AMINO ACID TRANSPORTER"/>
    <property type="match status" value="1"/>
</dbReference>
<feature type="transmembrane region" description="Helical" evidence="6">
    <location>
        <begin position="381"/>
        <end position="404"/>
    </location>
</feature>
<dbReference type="EMBL" id="JAGTXO010000007">
    <property type="protein sequence ID" value="KAG8466774.1"/>
    <property type="molecule type" value="Genomic_DNA"/>
</dbReference>
<feature type="transmembrane region" description="Helical" evidence="6">
    <location>
        <begin position="531"/>
        <end position="557"/>
    </location>
</feature>
<feature type="transmembrane region" description="Helical" evidence="6">
    <location>
        <begin position="219"/>
        <end position="238"/>
    </location>
</feature>
<sequence>MAPADPLLGTSTSKSTSALERPRPRHDRAIPPCRSECALPTGAAPRDIAVSEAMSIGMLSRLDLLWLQGGADAVGLAAARARARGAPDHAGASVLDAVQPPPPIGAAEALGHLIKGNLGAGCLALPLAFATVHVPTALGIFALVALQGTYSMLLLVRLKTALLRRGLRVHTFEDIGRVTFGALGQRSIEALVVVLQLGICCIYIALLRTNLHAGLGGRLSERACVAVVYGGCALLALLRDLGALWPLSTGANALMLCACVTAVVVSAEHLRTGGGGTLPPPADAPSARARAAAIARAVGIIYFAFEGIALVLPVENALNPPAPLAAADPDGDACGSQAVEPAGAPAADAPPADAPLRGATAGGADGGAVGSARSAARFERILLCAMCAIALTFVSVGSSVALAFPRIDSGSVTAFLAARAPDDRWLGAVNAFVSLACLLTFPLQMQPALLVLDRLAGVGRRPSALRFVCTRTALTASCAAVVLAVPALELLIALLGALCQASLAALPYGIALQLHRRGVVRRSCARNALHLAIAAMCACVCVVGSYVALADIAASVARRDGG</sequence>
<evidence type="ECO:0000256" key="2">
    <source>
        <dbReference type="ARBA" id="ARBA00022692"/>
    </source>
</evidence>
<accession>A0A8J5XUH4</accession>
<feature type="region of interest" description="Disordered" evidence="5">
    <location>
        <begin position="328"/>
        <end position="360"/>
    </location>
</feature>
<feature type="transmembrane region" description="Helical" evidence="6">
    <location>
        <begin position="244"/>
        <end position="265"/>
    </location>
</feature>
<comment type="subcellular location">
    <subcellularLocation>
        <location evidence="1">Membrane</location>
        <topology evidence="1">Multi-pass membrane protein</topology>
    </subcellularLocation>
</comment>
<comment type="caution">
    <text evidence="8">The sequence shown here is derived from an EMBL/GenBank/DDBJ whole genome shotgun (WGS) entry which is preliminary data.</text>
</comment>
<feature type="transmembrane region" description="Helical" evidence="6">
    <location>
        <begin position="424"/>
        <end position="443"/>
    </location>
</feature>
<dbReference type="PANTHER" id="PTHR22950:SF681">
    <property type="entry name" value="SH2 DOMAIN-CONTAINING PROTEIN"/>
    <property type="match status" value="1"/>
</dbReference>
<keyword evidence="3 6" id="KW-1133">Transmembrane helix</keyword>
<evidence type="ECO:0000256" key="6">
    <source>
        <dbReference type="SAM" id="Phobius"/>
    </source>
</evidence>
<keyword evidence="2 6" id="KW-0812">Transmembrane</keyword>
<reference evidence="8" key="1">
    <citation type="submission" date="2021-05" db="EMBL/GenBank/DDBJ databases">
        <title>The genome of the haptophyte Pavlova lutheri (Diacronema luteri, Pavlovales) - a model for lipid biosynthesis in eukaryotic algae.</title>
        <authorList>
            <person name="Hulatt C.J."/>
            <person name="Posewitz M.C."/>
        </authorList>
    </citation>
    <scope>NUCLEOTIDE SEQUENCE</scope>
    <source>
        <strain evidence="8">NIVA-4/92</strain>
    </source>
</reference>
<keyword evidence="9" id="KW-1185">Reference proteome</keyword>
<feature type="compositionally biased region" description="Low complexity" evidence="5">
    <location>
        <begin position="341"/>
        <end position="359"/>
    </location>
</feature>
<feature type="region of interest" description="Disordered" evidence="5">
    <location>
        <begin position="1"/>
        <end position="34"/>
    </location>
</feature>
<dbReference type="Pfam" id="PF01490">
    <property type="entry name" value="Aa_trans"/>
    <property type="match status" value="2"/>
</dbReference>
<evidence type="ECO:0000313" key="9">
    <source>
        <dbReference type="Proteomes" id="UP000751190"/>
    </source>
</evidence>
<name>A0A8J5XUH4_DIALT</name>
<evidence type="ECO:0000256" key="4">
    <source>
        <dbReference type="ARBA" id="ARBA00023136"/>
    </source>
</evidence>
<protein>
    <recommendedName>
        <fullName evidence="7">Amino acid transporter transmembrane domain-containing protein</fullName>
    </recommendedName>
</protein>
<dbReference type="AlphaFoldDB" id="A0A8J5XUH4"/>
<feature type="transmembrane region" description="Helical" evidence="6">
    <location>
        <begin position="464"/>
        <end position="484"/>
    </location>
</feature>
<proteinExistence type="predicted"/>
<evidence type="ECO:0000256" key="3">
    <source>
        <dbReference type="ARBA" id="ARBA00022989"/>
    </source>
</evidence>
<feature type="transmembrane region" description="Helical" evidence="6">
    <location>
        <begin position="490"/>
        <end position="510"/>
    </location>
</feature>
<feature type="domain" description="Amino acid transporter transmembrane" evidence="7">
    <location>
        <begin position="104"/>
        <end position="322"/>
    </location>
</feature>
<feature type="domain" description="Amino acid transporter transmembrane" evidence="7">
    <location>
        <begin position="376"/>
        <end position="547"/>
    </location>
</feature>
<dbReference type="GO" id="GO:0015179">
    <property type="term" value="F:L-amino acid transmembrane transporter activity"/>
    <property type="evidence" value="ECO:0007669"/>
    <property type="project" value="TreeGrafter"/>
</dbReference>
<feature type="transmembrane region" description="Helical" evidence="6">
    <location>
        <begin position="188"/>
        <end position="207"/>
    </location>
</feature>
<dbReference type="InterPro" id="IPR013057">
    <property type="entry name" value="AA_transpt_TM"/>
</dbReference>
<dbReference type="GO" id="GO:0016020">
    <property type="term" value="C:membrane"/>
    <property type="evidence" value="ECO:0007669"/>
    <property type="project" value="UniProtKB-SubCell"/>
</dbReference>
<keyword evidence="4 6" id="KW-0472">Membrane</keyword>
<evidence type="ECO:0000256" key="5">
    <source>
        <dbReference type="SAM" id="MobiDB-lite"/>
    </source>
</evidence>
<dbReference type="Proteomes" id="UP000751190">
    <property type="component" value="Unassembled WGS sequence"/>
</dbReference>
<feature type="compositionally biased region" description="Polar residues" evidence="5">
    <location>
        <begin position="9"/>
        <end position="18"/>
    </location>
</feature>